<keyword evidence="2" id="KW-1185">Reference proteome</keyword>
<organism evidence="1 2">
    <name type="scientific">Riccia fluitans</name>
    <dbReference type="NCBI Taxonomy" id="41844"/>
    <lineage>
        <taxon>Eukaryota</taxon>
        <taxon>Viridiplantae</taxon>
        <taxon>Streptophyta</taxon>
        <taxon>Embryophyta</taxon>
        <taxon>Marchantiophyta</taxon>
        <taxon>Marchantiopsida</taxon>
        <taxon>Marchantiidae</taxon>
        <taxon>Marchantiales</taxon>
        <taxon>Ricciaceae</taxon>
        <taxon>Riccia</taxon>
    </lineage>
</organism>
<name>A0ABD1YZ15_9MARC</name>
<sequence>MQAGIGSPARASSSSSGLGSIISPLVQVQDDTLITHLAEELTFVADRKAETERALMEDLLAGLRKEEKLLDADAWKYAAPRSRRTDIS</sequence>
<accession>A0ABD1YZ15</accession>
<dbReference type="AlphaFoldDB" id="A0ABD1YZ15"/>
<gene>
    <name evidence="1" type="ORF">R1flu_007496</name>
</gene>
<reference evidence="1 2" key="1">
    <citation type="submission" date="2024-09" db="EMBL/GenBank/DDBJ databases">
        <title>Chromosome-scale assembly of Riccia fluitans.</title>
        <authorList>
            <person name="Paukszto L."/>
            <person name="Sawicki J."/>
            <person name="Karawczyk K."/>
            <person name="Piernik-Szablinska J."/>
            <person name="Szczecinska M."/>
            <person name="Mazdziarz M."/>
        </authorList>
    </citation>
    <scope>NUCLEOTIDE SEQUENCE [LARGE SCALE GENOMIC DNA]</scope>
    <source>
        <strain evidence="1">Rf_01</strain>
        <tissue evidence="1">Aerial parts of the thallus</tissue>
    </source>
</reference>
<evidence type="ECO:0000313" key="1">
    <source>
        <dbReference type="EMBL" id="KAL2636017.1"/>
    </source>
</evidence>
<dbReference type="EMBL" id="JBHFFA010000003">
    <property type="protein sequence ID" value="KAL2636017.1"/>
    <property type="molecule type" value="Genomic_DNA"/>
</dbReference>
<dbReference type="Proteomes" id="UP001605036">
    <property type="component" value="Unassembled WGS sequence"/>
</dbReference>
<comment type="caution">
    <text evidence="1">The sequence shown here is derived from an EMBL/GenBank/DDBJ whole genome shotgun (WGS) entry which is preliminary data.</text>
</comment>
<protein>
    <submittedName>
        <fullName evidence="1">Uncharacterized protein</fullName>
    </submittedName>
</protein>
<proteinExistence type="predicted"/>
<evidence type="ECO:0000313" key="2">
    <source>
        <dbReference type="Proteomes" id="UP001605036"/>
    </source>
</evidence>